<gene>
    <name evidence="2" type="ORF">AURDEDRAFT_131625</name>
</gene>
<dbReference type="KEGG" id="adl:AURDEDRAFT_131625"/>
<organism evidence="2 3">
    <name type="scientific">Auricularia subglabra (strain TFB-10046 / SS5)</name>
    <name type="common">White-rot fungus</name>
    <name type="synonym">Auricularia delicata (strain TFB10046)</name>
    <dbReference type="NCBI Taxonomy" id="717982"/>
    <lineage>
        <taxon>Eukaryota</taxon>
        <taxon>Fungi</taxon>
        <taxon>Dikarya</taxon>
        <taxon>Basidiomycota</taxon>
        <taxon>Agaricomycotina</taxon>
        <taxon>Agaricomycetes</taxon>
        <taxon>Auriculariales</taxon>
        <taxon>Auriculariaceae</taxon>
        <taxon>Auricularia</taxon>
    </lineage>
</organism>
<proteinExistence type="predicted"/>
<evidence type="ECO:0000313" key="3">
    <source>
        <dbReference type="Proteomes" id="UP000006514"/>
    </source>
</evidence>
<dbReference type="AlphaFoldDB" id="J0WMH6"/>
<accession>J0WMH6</accession>
<evidence type="ECO:0000313" key="2">
    <source>
        <dbReference type="EMBL" id="EJD33550.1"/>
    </source>
</evidence>
<dbReference type="EMBL" id="JH688179">
    <property type="protein sequence ID" value="EJD33550.1"/>
    <property type="molecule type" value="Genomic_DNA"/>
</dbReference>
<evidence type="ECO:0000256" key="1">
    <source>
        <dbReference type="SAM" id="MobiDB-lite"/>
    </source>
</evidence>
<dbReference type="Proteomes" id="UP000006514">
    <property type="component" value="Unassembled WGS sequence"/>
</dbReference>
<sequence>MSVVAAHQASGCASPSTPPIDSVLRDMECKASSQLSKSQPTPPQQGNSDNGLHRHPSQSPEPYCDLTPQTNQLLANPNKRLKAGSVVDLPEFAHARPDVCLMLLYHSLPQAEDKNQYTILDTWTMPQALRDNIAMLILAVLASLVIKTYRNSLIPTIMDLLRHHGRLPEGPARVSMKQIQMYISRTATNRRALIKTKARRFQIATTLTRRVEGEFWPQVSDKQQEMTSAATDKADLNNVLKSYLDNDKELYTRGEPNDSSLASFDELSDLQQLVDMNGALIGVSIVHQDSGADNDGDDVFSPELQGTQPGLAVRRHVNNEQNVAAEQSDEFMDCMESTRWKMRSLTRTYGDATLAPGRPTGGGFDVFMAAHKQSATPFPPATPAAVYVTESLQFTGYPGIDAKGTSQGKGGFGAIIKSRISRWDMPLVVVENRLVDRRHRKVCGVEGGASGPGGDRINTRFRSAQKNMHTPAYAIQGMKLPV</sequence>
<feature type="compositionally biased region" description="Polar residues" evidence="1">
    <location>
        <begin position="31"/>
        <end position="50"/>
    </location>
</feature>
<feature type="region of interest" description="Disordered" evidence="1">
    <location>
        <begin position="1"/>
        <end position="70"/>
    </location>
</feature>
<reference evidence="3" key="1">
    <citation type="journal article" date="2012" name="Science">
        <title>The Paleozoic origin of enzymatic lignin decomposition reconstructed from 31 fungal genomes.</title>
        <authorList>
            <person name="Floudas D."/>
            <person name="Binder M."/>
            <person name="Riley R."/>
            <person name="Barry K."/>
            <person name="Blanchette R.A."/>
            <person name="Henrissat B."/>
            <person name="Martinez A.T."/>
            <person name="Otillar R."/>
            <person name="Spatafora J.W."/>
            <person name="Yadav J.S."/>
            <person name="Aerts A."/>
            <person name="Benoit I."/>
            <person name="Boyd A."/>
            <person name="Carlson A."/>
            <person name="Copeland A."/>
            <person name="Coutinho P.M."/>
            <person name="de Vries R.P."/>
            <person name="Ferreira P."/>
            <person name="Findley K."/>
            <person name="Foster B."/>
            <person name="Gaskell J."/>
            <person name="Glotzer D."/>
            <person name="Gorecki P."/>
            <person name="Heitman J."/>
            <person name="Hesse C."/>
            <person name="Hori C."/>
            <person name="Igarashi K."/>
            <person name="Jurgens J.A."/>
            <person name="Kallen N."/>
            <person name="Kersten P."/>
            <person name="Kohler A."/>
            <person name="Kuees U."/>
            <person name="Kumar T.K.A."/>
            <person name="Kuo A."/>
            <person name="LaButti K."/>
            <person name="Larrondo L.F."/>
            <person name="Lindquist E."/>
            <person name="Ling A."/>
            <person name="Lombard V."/>
            <person name="Lucas S."/>
            <person name="Lundell T."/>
            <person name="Martin R."/>
            <person name="McLaughlin D.J."/>
            <person name="Morgenstern I."/>
            <person name="Morin E."/>
            <person name="Murat C."/>
            <person name="Nagy L.G."/>
            <person name="Nolan M."/>
            <person name="Ohm R.A."/>
            <person name="Patyshakuliyeva A."/>
            <person name="Rokas A."/>
            <person name="Ruiz-Duenas F.J."/>
            <person name="Sabat G."/>
            <person name="Salamov A."/>
            <person name="Samejima M."/>
            <person name="Schmutz J."/>
            <person name="Slot J.C."/>
            <person name="St John F."/>
            <person name="Stenlid J."/>
            <person name="Sun H."/>
            <person name="Sun S."/>
            <person name="Syed K."/>
            <person name="Tsang A."/>
            <person name="Wiebenga A."/>
            <person name="Young D."/>
            <person name="Pisabarro A."/>
            <person name="Eastwood D.C."/>
            <person name="Martin F."/>
            <person name="Cullen D."/>
            <person name="Grigoriev I.V."/>
            <person name="Hibbett D.S."/>
        </authorList>
    </citation>
    <scope>NUCLEOTIDE SEQUENCE [LARGE SCALE GENOMIC DNA]</scope>
    <source>
        <strain evidence="3">TFB10046</strain>
    </source>
</reference>
<dbReference type="InParanoid" id="J0WMH6"/>
<name>J0WMH6_AURST</name>
<keyword evidence="3" id="KW-1185">Reference proteome</keyword>
<protein>
    <submittedName>
        <fullName evidence="2">Uncharacterized protein</fullName>
    </submittedName>
</protein>